<keyword evidence="1" id="KW-1133">Transmembrane helix</keyword>
<organism evidence="2 3">
    <name type="scientific">Tumebacillus amylolyticus</name>
    <dbReference type="NCBI Taxonomy" id="2801339"/>
    <lineage>
        <taxon>Bacteria</taxon>
        <taxon>Bacillati</taxon>
        <taxon>Bacillota</taxon>
        <taxon>Bacilli</taxon>
        <taxon>Bacillales</taxon>
        <taxon>Alicyclobacillaceae</taxon>
        <taxon>Tumebacillus</taxon>
    </lineage>
</organism>
<dbReference type="EMBL" id="JAEQNB010000002">
    <property type="protein sequence ID" value="MBL0386644.1"/>
    <property type="molecule type" value="Genomic_DNA"/>
</dbReference>
<dbReference type="Proteomes" id="UP000602284">
    <property type="component" value="Unassembled WGS sequence"/>
</dbReference>
<name>A0ABS1J9C5_9BACL</name>
<evidence type="ECO:0000313" key="3">
    <source>
        <dbReference type="Proteomes" id="UP000602284"/>
    </source>
</evidence>
<proteinExistence type="predicted"/>
<protein>
    <submittedName>
        <fullName evidence="2">Uncharacterized protein</fullName>
    </submittedName>
</protein>
<accession>A0ABS1J9C5</accession>
<reference evidence="2 3" key="1">
    <citation type="submission" date="2021-01" db="EMBL/GenBank/DDBJ databases">
        <title>Tumebacillus sp. strain ITR2 16S ribosomal RNA gene Genome sequencing and assembly.</title>
        <authorList>
            <person name="Kang M."/>
        </authorList>
    </citation>
    <scope>NUCLEOTIDE SEQUENCE [LARGE SCALE GENOMIC DNA]</scope>
    <source>
        <strain evidence="2 3">ITR2</strain>
    </source>
</reference>
<feature type="transmembrane region" description="Helical" evidence="1">
    <location>
        <begin position="21"/>
        <end position="43"/>
    </location>
</feature>
<sequence>MKNAYEMKKRAAQWQGKRLRLKRTVTVAALTVAAVLSVVLYKLYAHQDIRWTVVISLFALALVVCVGSLTAYTNTMLVAMYYAAYAQMLEAPEDLDLVTGTLESVSRVRMPYIGMLYQVTLGVAGEQVRFYCPGKLLQDVSPHERIRLRTHDLFAIRVERL</sequence>
<evidence type="ECO:0000313" key="2">
    <source>
        <dbReference type="EMBL" id="MBL0386644.1"/>
    </source>
</evidence>
<feature type="transmembrane region" description="Helical" evidence="1">
    <location>
        <begin position="49"/>
        <end position="72"/>
    </location>
</feature>
<keyword evidence="1" id="KW-0472">Membrane</keyword>
<keyword evidence="3" id="KW-1185">Reference proteome</keyword>
<gene>
    <name evidence="2" type="ORF">JJB07_08270</name>
</gene>
<evidence type="ECO:0000256" key="1">
    <source>
        <dbReference type="SAM" id="Phobius"/>
    </source>
</evidence>
<dbReference type="RefSeq" id="WP_201633494.1">
    <property type="nucleotide sequence ID" value="NZ_JAEQNB010000002.1"/>
</dbReference>
<keyword evidence="1" id="KW-0812">Transmembrane</keyword>
<comment type="caution">
    <text evidence="2">The sequence shown here is derived from an EMBL/GenBank/DDBJ whole genome shotgun (WGS) entry which is preliminary data.</text>
</comment>